<evidence type="ECO:0000313" key="3">
    <source>
        <dbReference type="Proteomes" id="UP000622547"/>
    </source>
</evidence>
<evidence type="ECO:0000256" key="1">
    <source>
        <dbReference type="SAM" id="MobiDB-lite"/>
    </source>
</evidence>
<protein>
    <submittedName>
        <fullName evidence="2">Uncharacterized protein</fullName>
    </submittedName>
</protein>
<dbReference type="InterPro" id="IPR058532">
    <property type="entry name" value="YjbR/MT2646/Rv2570-like"/>
</dbReference>
<organism evidence="2 3">
    <name type="scientific">Planotetraspora phitsanulokensis</name>
    <dbReference type="NCBI Taxonomy" id="575192"/>
    <lineage>
        <taxon>Bacteria</taxon>
        <taxon>Bacillati</taxon>
        <taxon>Actinomycetota</taxon>
        <taxon>Actinomycetes</taxon>
        <taxon>Streptosporangiales</taxon>
        <taxon>Streptosporangiaceae</taxon>
        <taxon>Planotetraspora</taxon>
    </lineage>
</organism>
<dbReference type="EMBL" id="BOOP01000003">
    <property type="protein sequence ID" value="GII35924.1"/>
    <property type="molecule type" value="Genomic_DNA"/>
</dbReference>
<evidence type="ECO:0000313" key="2">
    <source>
        <dbReference type="EMBL" id="GII35924.1"/>
    </source>
</evidence>
<sequence>MGNGRHPHRISVPTAHHAASPDVPPGAAYAEAVSDDDGSRPARVEDVHELALAMPHVTVEYGTGGNPVYQVGGKSFVFFRNPRPDAVDPDTGERYADVIVFWVESEADKQALVQDEASQFFTTAHFDGHPSVLLRASRIGELTRNELAEVVQDAWLSRASARRAAAWLRTHDPA</sequence>
<reference evidence="2 3" key="1">
    <citation type="submission" date="2021-01" db="EMBL/GenBank/DDBJ databases">
        <title>Whole genome shotgun sequence of Planotetraspora phitsanulokensis NBRC 104273.</title>
        <authorList>
            <person name="Komaki H."/>
            <person name="Tamura T."/>
        </authorList>
    </citation>
    <scope>NUCLEOTIDE SEQUENCE [LARGE SCALE GENOMIC DNA]</scope>
    <source>
        <strain evidence="2 3">NBRC 104273</strain>
    </source>
</reference>
<comment type="caution">
    <text evidence="2">The sequence shown here is derived from an EMBL/GenBank/DDBJ whole genome shotgun (WGS) entry which is preliminary data.</text>
</comment>
<name>A0A8J3U4J1_9ACTN</name>
<gene>
    <name evidence="2" type="ORF">Pph01_09270</name>
</gene>
<dbReference type="Proteomes" id="UP000622547">
    <property type="component" value="Unassembled WGS sequence"/>
</dbReference>
<accession>A0A8J3U4J1</accession>
<keyword evidence="3" id="KW-1185">Reference proteome</keyword>
<proteinExistence type="predicted"/>
<feature type="region of interest" description="Disordered" evidence="1">
    <location>
        <begin position="1"/>
        <end position="42"/>
    </location>
</feature>
<dbReference type="Pfam" id="PF04237">
    <property type="entry name" value="YjbR"/>
    <property type="match status" value="1"/>
</dbReference>
<dbReference type="AlphaFoldDB" id="A0A8J3U4J1"/>